<comment type="caution">
    <text evidence="1">The sequence shown here is derived from an EMBL/GenBank/DDBJ whole genome shotgun (WGS) entry which is preliminary data.</text>
</comment>
<evidence type="ECO:0000313" key="2">
    <source>
        <dbReference type="Proteomes" id="UP000821845"/>
    </source>
</evidence>
<keyword evidence="2" id="KW-1185">Reference proteome</keyword>
<gene>
    <name evidence="1" type="ORF">HPB50_014757</name>
</gene>
<proteinExistence type="predicted"/>
<dbReference type="EMBL" id="CM023481">
    <property type="protein sequence ID" value="KAH6946717.1"/>
    <property type="molecule type" value="Genomic_DNA"/>
</dbReference>
<reference evidence="1" key="1">
    <citation type="submission" date="2020-05" db="EMBL/GenBank/DDBJ databases">
        <title>Large-scale comparative analyses of tick genomes elucidate their genetic diversity and vector capacities.</title>
        <authorList>
            <person name="Jia N."/>
            <person name="Wang J."/>
            <person name="Shi W."/>
            <person name="Du L."/>
            <person name="Sun Y."/>
            <person name="Zhan W."/>
            <person name="Jiang J."/>
            <person name="Wang Q."/>
            <person name="Zhang B."/>
            <person name="Ji P."/>
            <person name="Sakyi L.B."/>
            <person name="Cui X."/>
            <person name="Yuan T."/>
            <person name="Jiang B."/>
            <person name="Yang W."/>
            <person name="Lam T.T.-Y."/>
            <person name="Chang Q."/>
            <person name="Ding S."/>
            <person name="Wang X."/>
            <person name="Zhu J."/>
            <person name="Ruan X."/>
            <person name="Zhao L."/>
            <person name="Wei J."/>
            <person name="Que T."/>
            <person name="Du C."/>
            <person name="Cheng J."/>
            <person name="Dai P."/>
            <person name="Han X."/>
            <person name="Huang E."/>
            <person name="Gao Y."/>
            <person name="Liu J."/>
            <person name="Shao H."/>
            <person name="Ye R."/>
            <person name="Li L."/>
            <person name="Wei W."/>
            <person name="Wang X."/>
            <person name="Wang C."/>
            <person name="Yang T."/>
            <person name="Huo Q."/>
            <person name="Li W."/>
            <person name="Guo W."/>
            <person name="Chen H."/>
            <person name="Zhou L."/>
            <person name="Ni X."/>
            <person name="Tian J."/>
            <person name="Zhou Y."/>
            <person name="Sheng Y."/>
            <person name="Liu T."/>
            <person name="Pan Y."/>
            <person name="Xia L."/>
            <person name="Li J."/>
            <person name="Zhao F."/>
            <person name="Cao W."/>
        </authorList>
    </citation>
    <scope>NUCLEOTIDE SEQUENCE</scope>
    <source>
        <strain evidence="1">Hyas-2018</strain>
    </source>
</reference>
<protein>
    <submittedName>
        <fullName evidence="1">Uncharacterized protein</fullName>
    </submittedName>
</protein>
<name>A0ACB7TMY4_HYAAI</name>
<accession>A0ACB7TMY4</accession>
<evidence type="ECO:0000313" key="1">
    <source>
        <dbReference type="EMBL" id="KAH6946717.1"/>
    </source>
</evidence>
<organism evidence="1 2">
    <name type="scientific">Hyalomma asiaticum</name>
    <name type="common">Tick</name>
    <dbReference type="NCBI Taxonomy" id="266040"/>
    <lineage>
        <taxon>Eukaryota</taxon>
        <taxon>Metazoa</taxon>
        <taxon>Ecdysozoa</taxon>
        <taxon>Arthropoda</taxon>
        <taxon>Chelicerata</taxon>
        <taxon>Arachnida</taxon>
        <taxon>Acari</taxon>
        <taxon>Parasitiformes</taxon>
        <taxon>Ixodida</taxon>
        <taxon>Ixodoidea</taxon>
        <taxon>Ixodidae</taxon>
        <taxon>Hyalomminae</taxon>
        <taxon>Hyalomma</taxon>
    </lineage>
</organism>
<dbReference type="Proteomes" id="UP000821845">
    <property type="component" value="Chromosome 1"/>
</dbReference>
<sequence length="278" mass="30777">MGKAKKIMKLFGTPAYISSQEKGRQGGQVTARRRWVEENVEEENEVMAREGSGERLGNKTALGFAPVWRHEKFALEFQPQREAVRCTAEGEQGRATCFHPLLTRYTHGGWTGLHEERWPAPGQFLSGATPCSAADESAPRACTLIDRDTGYYTEDGHLHVGGRIKDLIKCMDQQVAPAELEAILLSHPHVKEAVVAGVPHPDFGEAARAFIVLRNGQCGDRTARKRLQTFVSGMVAYHKQLHGGVEFLDELPATDTGKPLRRQLCEAYLKNSPSSLDD</sequence>